<dbReference type="OrthoDB" id="3266451at2759"/>
<evidence type="ECO:0000313" key="3">
    <source>
        <dbReference type="Proteomes" id="UP000054007"/>
    </source>
</evidence>
<gene>
    <name evidence="2" type="ORF">CYLTODRAFT_317032</name>
</gene>
<feature type="non-terminal residue" evidence="2">
    <location>
        <position position="66"/>
    </location>
</feature>
<dbReference type="Gene3D" id="1.20.1280.50">
    <property type="match status" value="1"/>
</dbReference>
<name>A0A0D7BBT4_9AGAR</name>
<proteinExistence type="predicted"/>
<protein>
    <recommendedName>
        <fullName evidence="1">F-box domain-containing protein</fullName>
    </recommendedName>
</protein>
<feature type="non-terminal residue" evidence="2">
    <location>
        <position position="1"/>
    </location>
</feature>
<evidence type="ECO:0000313" key="2">
    <source>
        <dbReference type="EMBL" id="KIY66971.1"/>
    </source>
</evidence>
<evidence type="ECO:0000259" key="1">
    <source>
        <dbReference type="Pfam" id="PF12937"/>
    </source>
</evidence>
<dbReference type="InterPro" id="IPR036047">
    <property type="entry name" value="F-box-like_dom_sf"/>
</dbReference>
<organism evidence="2 3">
    <name type="scientific">Cylindrobasidium torrendii FP15055 ss-10</name>
    <dbReference type="NCBI Taxonomy" id="1314674"/>
    <lineage>
        <taxon>Eukaryota</taxon>
        <taxon>Fungi</taxon>
        <taxon>Dikarya</taxon>
        <taxon>Basidiomycota</taxon>
        <taxon>Agaricomycotina</taxon>
        <taxon>Agaricomycetes</taxon>
        <taxon>Agaricomycetidae</taxon>
        <taxon>Agaricales</taxon>
        <taxon>Marasmiineae</taxon>
        <taxon>Physalacriaceae</taxon>
        <taxon>Cylindrobasidium</taxon>
    </lineage>
</organism>
<reference evidence="2 3" key="1">
    <citation type="journal article" date="2015" name="Fungal Genet. Biol.">
        <title>Evolution of novel wood decay mechanisms in Agaricales revealed by the genome sequences of Fistulina hepatica and Cylindrobasidium torrendii.</title>
        <authorList>
            <person name="Floudas D."/>
            <person name="Held B.W."/>
            <person name="Riley R."/>
            <person name="Nagy L.G."/>
            <person name="Koehler G."/>
            <person name="Ransdell A.S."/>
            <person name="Younus H."/>
            <person name="Chow J."/>
            <person name="Chiniquy J."/>
            <person name="Lipzen A."/>
            <person name="Tritt A."/>
            <person name="Sun H."/>
            <person name="Haridas S."/>
            <person name="LaButti K."/>
            <person name="Ohm R.A."/>
            <person name="Kues U."/>
            <person name="Blanchette R.A."/>
            <person name="Grigoriev I.V."/>
            <person name="Minto R.E."/>
            <person name="Hibbett D.S."/>
        </authorList>
    </citation>
    <scope>NUCLEOTIDE SEQUENCE [LARGE SCALE GENOMIC DNA]</scope>
    <source>
        <strain evidence="2 3">FP15055 ss-10</strain>
    </source>
</reference>
<dbReference type="EMBL" id="KN880538">
    <property type="protein sequence ID" value="KIY66971.1"/>
    <property type="molecule type" value="Genomic_DNA"/>
</dbReference>
<dbReference type="InterPro" id="IPR001810">
    <property type="entry name" value="F-box_dom"/>
</dbReference>
<dbReference type="Pfam" id="PF12937">
    <property type="entry name" value="F-box-like"/>
    <property type="match status" value="1"/>
</dbReference>
<dbReference type="AlphaFoldDB" id="A0A0D7BBT4"/>
<feature type="domain" description="F-box" evidence="1">
    <location>
        <begin position="5"/>
        <end position="61"/>
    </location>
</feature>
<sequence>LAPIHKLPHELLVAVFQHCIRPDPNNPASLGLDVGWKLLRVCRSWRSVLEGTPALWTNLALSLDNR</sequence>
<keyword evidence="3" id="KW-1185">Reference proteome</keyword>
<dbReference type="Proteomes" id="UP000054007">
    <property type="component" value="Unassembled WGS sequence"/>
</dbReference>
<dbReference type="SUPFAM" id="SSF81383">
    <property type="entry name" value="F-box domain"/>
    <property type="match status" value="1"/>
</dbReference>
<accession>A0A0D7BBT4</accession>